<dbReference type="Proteomes" id="UP000318720">
    <property type="component" value="Unassembled WGS sequence"/>
</dbReference>
<reference evidence="1 2" key="1">
    <citation type="submission" date="2019-03" db="EMBL/GenBank/DDBJ databases">
        <title>Comparative genomic analyses of the sweetpotato soil rot pathogen, Streptomyces ipomoeae.</title>
        <authorList>
            <person name="Ruschel Soares N."/>
            <person name="Badger J.H."/>
            <person name="Huguet-Tapia J.C."/>
            <person name="Clark C.A."/>
            <person name="Pettis G.S."/>
        </authorList>
    </citation>
    <scope>NUCLEOTIDE SEQUENCE [LARGE SCALE GENOMIC DNA]</scope>
    <source>
        <strain evidence="1 2">88-35</strain>
    </source>
</reference>
<gene>
    <name evidence="1" type="ORF">Sipo8835_06980</name>
</gene>
<evidence type="ECO:0000313" key="2">
    <source>
        <dbReference type="Proteomes" id="UP000318720"/>
    </source>
</evidence>
<accession>A0AAE8W5E1</accession>
<dbReference type="RefSeq" id="WP_141581183.1">
    <property type="nucleotide sequence ID" value="NZ_SPAZ01000056.1"/>
</dbReference>
<name>A0AAE8W5E1_9ACTN</name>
<evidence type="ECO:0008006" key="3">
    <source>
        <dbReference type="Google" id="ProtNLM"/>
    </source>
</evidence>
<comment type="caution">
    <text evidence="1">The sequence shown here is derived from an EMBL/GenBank/DDBJ whole genome shotgun (WGS) entry which is preliminary data.</text>
</comment>
<dbReference type="AlphaFoldDB" id="A0AAE8W5E1"/>
<proteinExistence type="predicted"/>
<protein>
    <recommendedName>
        <fullName evidence="3">Transferase</fullName>
    </recommendedName>
</protein>
<dbReference type="EMBL" id="SPAZ01000056">
    <property type="protein sequence ID" value="TQE37751.1"/>
    <property type="molecule type" value="Genomic_DNA"/>
</dbReference>
<evidence type="ECO:0000313" key="1">
    <source>
        <dbReference type="EMBL" id="TQE37751.1"/>
    </source>
</evidence>
<sequence>MTTLASQPTNRSDREPAITPLRADCVADSAGGLTFELPDSGESGPAHLVLYLRGTEEEVRLPLTPVADGRLRAALPSGVDLPEGRWDAYVQVTDGEPRRLTPGLNDLRALVDRAPAPTAARVVVRLPYGTKHGNLSVRGWERSPHAEAGELHIGEGELTVSVKAYGVEPTPDAYVELVRQEEPYAQEKQYAPEGTSPAVRAELAGEQGVFHFTVAYGALGPGTWELWLRPEGEAGPRVRIARLLDDIVEKTPVFMYPKARVETERGPVEATAHYTADNDLSVTVTAVS</sequence>
<organism evidence="1 2">
    <name type="scientific">Streptomyces ipomoeae</name>
    <dbReference type="NCBI Taxonomy" id="103232"/>
    <lineage>
        <taxon>Bacteria</taxon>
        <taxon>Bacillati</taxon>
        <taxon>Actinomycetota</taxon>
        <taxon>Actinomycetes</taxon>
        <taxon>Kitasatosporales</taxon>
        <taxon>Streptomycetaceae</taxon>
        <taxon>Streptomyces</taxon>
    </lineage>
</organism>